<evidence type="ECO:0000313" key="2">
    <source>
        <dbReference type="Proteomes" id="UP000188268"/>
    </source>
</evidence>
<accession>A0A1R3HYD9</accession>
<dbReference type="Gramene" id="OMO75363">
    <property type="protein sequence ID" value="OMO75363"/>
    <property type="gene ID" value="CCACVL1_16191"/>
</dbReference>
<gene>
    <name evidence="1" type="ORF">CCACVL1_16191</name>
</gene>
<sequence>MATVARNTAFAEKAKATAIGEVQADRCPNKKKSDINQRDDAGNN</sequence>
<organism evidence="1 2">
    <name type="scientific">Corchorus capsularis</name>
    <name type="common">Jute</name>
    <dbReference type="NCBI Taxonomy" id="210143"/>
    <lineage>
        <taxon>Eukaryota</taxon>
        <taxon>Viridiplantae</taxon>
        <taxon>Streptophyta</taxon>
        <taxon>Embryophyta</taxon>
        <taxon>Tracheophyta</taxon>
        <taxon>Spermatophyta</taxon>
        <taxon>Magnoliopsida</taxon>
        <taxon>eudicotyledons</taxon>
        <taxon>Gunneridae</taxon>
        <taxon>Pentapetalae</taxon>
        <taxon>rosids</taxon>
        <taxon>malvids</taxon>
        <taxon>Malvales</taxon>
        <taxon>Malvaceae</taxon>
        <taxon>Grewioideae</taxon>
        <taxon>Apeibeae</taxon>
        <taxon>Corchorus</taxon>
    </lineage>
</organism>
<comment type="caution">
    <text evidence="1">The sequence shown here is derived from an EMBL/GenBank/DDBJ whole genome shotgun (WGS) entry which is preliminary data.</text>
</comment>
<reference evidence="1 2" key="1">
    <citation type="submission" date="2013-09" db="EMBL/GenBank/DDBJ databases">
        <title>Corchorus capsularis genome sequencing.</title>
        <authorList>
            <person name="Alam M."/>
            <person name="Haque M.S."/>
            <person name="Islam M.S."/>
            <person name="Emdad E.M."/>
            <person name="Islam M.M."/>
            <person name="Ahmed B."/>
            <person name="Halim A."/>
            <person name="Hossen Q.M.M."/>
            <person name="Hossain M.Z."/>
            <person name="Ahmed R."/>
            <person name="Khan M.M."/>
            <person name="Islam R."/>
            <person name="Rashid M.M."/>
            <person name="Khan S.A."/>
            <person name="Rahman M.S."/>
            <person name="Alam M."/>
        </authorList>
    </citation>
    <scope>NUCLEOTIDE SEQUENCE [LARGE SCALE GENOMIC DNA]</scope>
    <source>
        <strain evidence="2">cv. CVL-1</strain>
        <tissue evidence="1">Whole seedling</tissue>
    </source>
</reference>
<evidence type="ECO:0000313" key="1">
    <source>
        <dbReference type="EMBL" id="OMO75363.1"/>
    </source>
</evidence>
<dbReference type="Proteomes" id="UP000188268">
    <property type="component" value="Unassembled WGS sequence"/>
</dbReference>
<name>A0A1R3HYD9_COCAP</name>
<keyword evidence="2" id="KW-1185">Reference proteome</keyword>
<protein>
    <submittedName>
        <fullName evidence="1">Uncharacterized protein</fullName>
    </submittedName>
</protein>
<dbReference type="AlphaFoldDB" id="A0A1R3HYD9"/>
<proteinExistence type="predicted"/>
<dbReference type="EMBL" id="AWWV01011029">
    <property type="protein sequence ID" value="OMO75363.1"/>
    <property type="molecule type" value="Genomic_DNA"/>
</dbReference>